<name>A0A167R8B2_9VIRU</name>
<organism evidence="2 3">
    <name type="scientific">Powai lake megavirus</name>
    <dbReference type="NCBI Taxonomy" id="1842663"/>
    <lineage>
        <taxon>Viruses</taxon>
        <taxon>Varidnaviria</taxon>
        <taxon>Bamfordvirae</taxon>
        <taxon>Nucleocytoviricota</taxon>
        <taxon>Megaviricetes</taxon>
        <taxon>Imitervirales</taxon>
        <taxon>Mimiviridae</taxon>
        <taxon>Megamimivirinae</taxon>
        <taxon>Megavirus</taxon>
        <taxon>Megavirus powaiense</taxon>
    </lineage>
</organism>
<dbReference type="EMBL" id="KU877344">
    <property type="protein sequence ID" value="ANB50413.1"/>
    <property type="molecule type" value="Genomic_DNA"/>
</dbReference>
<sequence length="107" mass="12098">MKQCNQQCDVHDQQSNQPKYSIVSSPELTDLINKLVSIRCASDVSKDENTARHCAALFRGKGLSCFKCAIDGHQSPKLSSQKKRKRPGEEQSERKFRPIYQSKITSV</sequence>
<feature type="region of interest" description="Disordered" evidence="1">
    <location>
        <begin position="73"/>
        <end position="107"/>
    </location>
</feature>
<dbReference type="Proteomes" id="UP000241365">
    <property type="component" value="Segment"/>
</dbReference>
<dbReference type="GeneID" id="80512775"/>
<feature type="region of interest" description="Disordered" evidence="1">
    <location>
        <begin position="1"/>
        <end position="20"/>
    </location>
</feature>
<feature type="compositionally biased region" description="Basic and acidic residues" evidence="1">
    <location>
        <begin position="87"/>
        <end position="96"/>
    </location>
</feature>
<evidence type="ECO:0000313" key="2">
    <source>
        <dbReference type="EMBL" id="ANB50413.1"/>
    </source>
</evidence>
<dbReference type="RefSeq" id="YP_010776164.1">
    <property type="nucleotide sequence ID" value="NC_075034.1"/>
</dbReference>
<evidence type="ECO:0000256" key="1">
    <source>
        <dbReference type="SAM" id="MobiDB-lite"/>
    </source>
</evidence>
<evidence type="ECO:0000313" key="3">
    <source>
        <dbReference type="Proteomes" id="UP000241365"/>
    </source>
</evidence>
<dbReference type="KEGG" id="vg:80512775"/>
<accession>A0A167R8B2</accession>
<keyword evidence="3" id="KW-1185">Reference proteome</keyword>
<proteinExistence type="predicted"/>
<reference evidence="2 3" key="1">
    <citation type="journal article" date="2016" name="Genome Announc.">
        <title>Complete Genome Sequence of a New Megavirus Family Member Isolated from an Inland Water Lake for the First Time in India.</title>
        <authorList>
            <person name="Chatterjee A."/>
            <person name="Ali F."/>
            <person name="Bange D."/>
            <person name="Kondabagil K."/>
        </authorList>
    </citation>
    <scope>NUCLEOTIDE SEQUENCE [LARGE SCALE GENOMIC DNA]</scope>
    <source>
        <strain evidence="2">1</strain>
    </source>
</reference>
<protein>
    <submittedName>
        <fullName evidence="2">Uncharacterized protein</fullName>
    </submittedName>
</protein>